<reference evidence="4 5" key="1">
    <citation type="submission" date="2019-06" db="EMBL/GenBank/DDBJ databases">
        <title>Persicimonas caeni gen. nov., sp. nov., a predatory bacterium isolated from solar saltern.</title>
        <authorList>
            <person name="Wang S."/>
        </authorList>
    </citation>
    <scope>NUCLEOTIDE SEQUENCE [LARGE SCALE GENOMIC DNA]</scope>
    <source>
        <strain evidence="4 5">YN101</strain>
    </source>
</reference>
<name>A0A4Y6PVE4_PERCE</name>
<dbReference type="GO" id="GO:0016787">
    <property type="term" value="F:hydrolase activity"/>
    <property type="evidence" value="ECO:0007669"/>
    <property type="project" value="UniProtKB-KW"/>
</dbReference>
<dbReference type="Pfam" id="PF12710">
    <property type="entry name" value="HAD"/>
    <property type="match status" value="1"/>
</dbReference>
<dbReference type="NCBIfam" id="TIGR01488">
    <property type="entry name" value="HAD-SF-IB"/>
    <property type="match status" value="1"/>
</dbReference>
<keyword evidence="1" id="KW-0479">Metal-binding</keyword>
<evidence type="ECO:0000256" key="2">
    <source>
        <dbReference type="ARBA" id="ARBA00022801"/>
    </source>
</evidence>
<dbReference type="AlphaFoldDB" id="A0A4Y6PVE4"/>
<sequence>MSKPAAFFDLDRTLIDVNSALLWAHHERAQGNVSSWQLAQATFWTAMYHLSLIDMERAFNEAVAYYKGEPFETLQERTRDWFHDEIRARLRTGAAEAMDAHRNEGHPLVILTNSSCFEAEVAAESWGFDHWLANHFPVDAQGCLLGTFATPMCYGAGKVHHARNWAEEHGVDLERSYFYTDSYSDLPMLEEVGQPRIVSPDPRLRRVARQRGWPILNW</sequence>
<dbReference type="PANTHER" id="PTHR43344:SF13">
    <property type="entry name" value="PHOSPHATASE RV3661-RELATED"/>
    <property type="match status" value="1"/>
</dbReference>
<dbReference type="PANTHER" id="PTHR43344">
    <property type="entry name" value="PHOSPHOSERINE PHOSPHATASE"/>
    <property type="match status" value="1"/>
</dbReference>
<dbReference type="Gene3D" id="1.20.1440.100">
    <property type="entry name" value="SG protein - dephosphorylation function"/>
    <property type="match status" value="1"/>
</dbReference>
<gene>
    <name evidence="4" type="ORF">FIV42_16735</name>
</gene>
<dbReference type="NCBIfam" id="TIGR01490">
    <property type="entry name" value="HAD-SF-IB-hyp1"/>
    <property type="match status" value="1"/>
</dbReference>
<dbReference type="InterPro" id="IPR050582">
    <property type="entry name" value="HAD-like_SerB"/>
</dbReference>
<keyword evidence="2 4" id="KW-0378">Hydrolase</keyword>
<dbReference type="InterPro" id="IPR006385">
    <property type="entry name" value="HAD_hydro_SerB1"/>
</dbReference>
<organism evidence="4 5">
    <name type="scientific">Persicimonas caeni</name>
    <dbReference type="NCBI Taxonomy" id="2292766"/>
    <lineage>
        <taxon>Bacteria</taxon>
        <taxon>Deltaproteobacteria</taxon>
        <taxon>Bradymonadales</taxon>
        <taxon>Bradymonadaceae</taxon>
        <taxon>Persicimonas</taxon>
    </lineage>
</organism>
<evidence type="ECO:0000256" key="1">
    <source>
        <dbReference type="ARBA" id="ARBA00022723"/>
    </source>
</evidence>
<dbReference type="InterPro" id="IPR036412">
    <property type="entry name" value="HAD-like_sf"/>
</dbReference>
<evidence type="ECO:0000313" key="4">
    <source>
        <dbReference type="EMBL" id="QDG52324.1"/>
    </source>
</evidence>
<dbReference type="GO" id="GO:0046872">
    <property type="term" value="F:metal ion binding"/>
    <property type="evidence" value="ECO:0007669"/>
    <property type="project" value="UniProtKB-KW"/>
</dbReference>
<dbReference type="Proteomes" id="UP000315995">
    <property type="component" value="Chromosome"/>
</dbReference>
<keyword evidence="5" id="KW-1185">Reference proteome</keyword>
<dbReference type="Gene3D" id="3.40.50.1000">
    <property type="entry name" value="HAD superfamily/HAD-like"/>
    <property type="match status" value="1"/>
</dbReference>
<evidence type="ECO:0000313" key="5">
    <source>
        <dbReference type="Proteomes" id="UP000315995"/>
    </source>
</evidence>
<keyword evidence="3" id="KW-0460">Magnesium</keyword>
<protein>
    <submittedName>
        <fullName evidence="4">HAD-IB family hydrolase</fullName>
    </submittedName>
</protein>
<dbReference type="RefSeq" id="WP_141198796.1">
    <property type="nucleotide sequence ID" value="NZ_CP041186.1"/>
</dbReference>
<dbReference type="SUPFAM" id="SSF56784">
    <property type="entry name" value="HAD-like"/>
    <property type="match status" value="1"/>
</dbReference>
<dbReference type="InterPro" id="IPR023214">
    <property type="entry name" value="HAD_sf"/>
</dbReference>
<accession>A0A5B8YBL6</accession>
<dbReference type="OrthoDB" id="9784466at2"/>
<accession>A0A4Y6PVE4</accession>
<dbReference type="EMBL" id="CP041186">
    <property type="protein sequence ID" value="QDG52324.1"/>
    <property type="molecule type" value="Genomic_DNA"/>
</dbReference>
<evidence type="ECO:0000256" key="3">
    <source>
        <dbReference type="ARBA" id="ARBA00022842"/>
    </source>
</evidence>
<proteinExistence type="predicted"/>